<dbReference type="NCBIfam" id="TIGR03375">
    <property type="entry name" value="type_I_sec_LssB"/>
    <property type="match status" value="1"/>
</dbReference>
<dbReference type="InterPro" id="IPR011527">
    <property type="entry name" value="ABC1_TM_dom"/>
</dbReference>
<dbReference type="InterPro" id="IPR039421">
    <property type="entry name" value="Type_1_exporter"/>
</dbReference>
<keyword evidence="3" id="KW-0547">Nucleotide-binding</keyword>
<dbReference type="OrthoDB" id="9808328at2"/>
<feature type="domain" description="ABC transmembrane type-1" evidence="10">
    <location>
        <begin position="169"/>
        <end position="448"/>
    </location>
</feature>
<dbReference type="InterPro" id="IPR036640">
    <property type="entry name" value="ABC1_TM_sf"/>
</dbReference>
<evidence type="ECO:0000256" key="2">
    <source>
        <dbReference type="ARBA" id="ARBA00022692"/>
    </source>
</evidence>
<dbReference type="GO" id="GO:0015421">
    <property type="term" value="F:ABC-type oligopeptide transporter activity"/>
    <property type="evidence" value="ECO:0007669"/>
    <property type="project" value="TreeGrafter"/>
</dbReference>
<dbReference type="PROSITE" id="PS00211">
    <property type="entry name" value="ABC_TRANSPORTER_1"/>
    <property type="match status" value="1"/>
</dbReference>
<feature type="domain" description="ABC transporter" evidence="9">
    <location>
        <begin position="482"/>
        <end position="716"/>
    </location>
</feature>
<dbReference type="SMART" id="SM00382">
    <property type="entry name" value="AAA"/>
    <property type="match status" value="1"/>
</dbReference>
<keyword evidence="13" id="KW-1185">Reference proteome</keyword>
<evidence type="ECO:0000313" key="13">
    <source>
        <dbReference type="Proteomes" id="UP000282125"/>
    </source>
</evidence>
<dbReference type="Gene3D" id="1.20.1560.10">
    <property type="entry name" value="ABC transporter type 1, transmembrane domain"/>
    <property type="match status" value="1"/>
</dbReference>
<feature type="transmembrane region" description="Helical" evidence="8">
    <location>
        <begin position="304"/>
        <end position="322"/>
    </location>
</feature>
<feature type="transmembrane region" description="Helical" evidence="8">
    <location>
        <begin position="275"/>
        <end position="298"/>
    </location>
</feature>
<dbReference type="PANTHER" id="PTHR43394:SF1">
    <property type="entry name" value="ATP-BINDING CASSETTE SUB-FAMILY B MEMBER 10, MITOCHONDRIAL"/>
    <property type="match status" value="1"/>
</dbReference>
<dbReference type="GO" id="GO:0016887">
    <property type="term" value="F:ATP hydrolysis activity"/>
    <property type="evidence" value="ECO:0007669"/>
    <property type="project" value="InterPro"/>
</dbReference>
<name>A0A3P3DRI3_9RHOB</name>
<evidence type="ECO:0000256" key="6">
    <source>
        <dbReference type="ARBA" id="ARBA00022989"/>
    </source>
</evidence>
<dbReference type="GO" id="GO:0008233">
    <property type="term" value="F:peptidase activity"/>
    <property type="evidence" value="ECO:0007669"/>
    <property type="project" value="InterPro"/>
</dbReference>
<dbReference type="PROSITE" id="PS50929">
    <property type="entry name" value="ABC_TM1F"/>
    <property type="match status" value="1"/>
</dbReference>
<dbReference type="InterPro" id="IPR027417">
    <property type="entry name" value="P-loop_NTPase"/>
</dbReference>
<reference evidence="12 13" key="1">
    <citation type="submission" date="2018-11" db="EMBL/GenBank/DDBJ databases">
        <title>Gemmobacter sp. nov., YIM 102744-1 draft genome.</title>
        <authorList>
            <person name="Li G."/>
            <person name="Jiang Y."/>
        </authorList>
    </citation>
    <scope>NUCLEOTIDE SEQUENCE [LARGE SCALE GENOMIC DNA]</scope>
    <source>
        <strain evidence="12 13">YIM 102744-1</strain>
    </source>
</reference>
<dbReference type="InterPro" id="IPR003593">
    <property type="entry name" value="AAA+_ATPase"/>
</dbReference>
<dbReference type="InterPro" id="IPR003439">
    <property type="entry name" value="ABC_transporter-like_ATP-bd"/>
</dbReference>
<dbReference type="SUPFAM" id="SSF90123">
    <property type="entry name" value="ABC transporter transmembrane region"/>
    <property type="match status" value="1"/>
</dbReference>
<dbReference type="RefSeq" id="WP_124964291.1">
    <property type="nucleotide sequence ID" value="NZ_RRAZ01000008.1"/>
</dbReference>
<sequence>MAIAPDSATAAILPESDPVVLGLIELCRVHGITASAQRLTDGLPRGKGEALKPELAALALRRVNMSCRVSHEALSALPDYSLPALILLKDGSAVVLERIRGADAHVILPQTGGGRVSWPLADLQSRQDGRVIISKPIDIVSGRLDDAKKSGRHWIIGPVLDNWPVYRDVVIASFVANLLAIGTALFSMQVYDRVVPNQAFDTLWILASGVGIAIVLEISLRIMRASLIDVSGRDLDLRLSSQLFEHVSSLRLAHQPKSTGVFANQVRDFATVREFFTSGTVTALCDIPFVLIFVGVLSWLGGPMMATVCILAVVFSVLPGLLMQRRLGAASRESTREAAALNGLLLETVSNLETVKAARAEGRLQRAYAQLTATMATTAVKSRSLSNLMTQIVSSVQKFSYAAVVIVGVYLIDAGSLTVGGLIACTLLSSRTLAPMAQVAGLLSRWQLVKAAMEGLDNIMKLPVERPADRDYVRAPAMAGSYRLDQVEYRHDPDAAPVVNIRELAIQAGDKVALLGGNGAGKSTLLRLLAGLTDPQDGAVLVDNLALSQIDPIDRRRQIGYLPQNVALFQGTLRDNLLLDHALHSDEELLAALDAVGLGPYVRRHARGLDLQIHSNANVSGGQKQAIGLARVILQDPRVVLLDEPTSAFDHVTEAKVITFLRGWLEGRTAIISTHKREVLGLTRRAIVMKDGQVARDGDLLQILNAARSGKVAQSSVQVVS</sequence>
<dbReference type="GO" id="GO:0005886">
    <property type="term" value="C:plasma membrane"/>
    <property type="evidence" value="ECO:0007669"/>
    <property type="project" value="UniProtKB-SubCell"/>
</dbReference>
<dbReference type="InterPro" id="IPR005074">
    <property type="entry name" value="Peptidase_C39"/>
</dbReference>
<dbReference type="InterPro" id="IPR017871">
    <property type="entry name" value="ABC_transporter-like_CS"/>
</dbReference>
<evidence type="ECO:0000256" key="7">
    <source>
        <dbReference type="ARBA" id="ARBA00023136"/>
    </source>
</evidence>
<feature type="transmembrane region" description="Helical" evidence="8">
    <location>
        <begin position="169"/>
        <end position="191"/>
    </location>
</feature>
<dbReference type="SUPFAM" id="SSF52540">
    <property type="entry name" value="P-loop containing nucleoside triphosphate hydrolases"/>
    <property type="match status" value="1"/>
</dbReference>
<evidence type="ECO:0000259" key="11">
    <source>
        <dbReference type="PROSITE" id="PS50990"/>
    </source>
</evidence>
<dbReference type="InterPro" id="IPR017750">
    <property type="entry name" value="ATPase_T1SS"/>
</dbReference>
<evidence type="ECO:0000256" key="3">
    <source>
        <dbReference type="ARBA" id="ARBA00022741"/>
    </source>
</evidence>
<gene>
    <name evidence="12" type="ORF">EG244_06955</name>
</gene>
<keyword evidence="6 8" id="KW-1133">Transmembrane helix</keyword>
<feature type="domain" description="Peptidase C39" evidence="11">
    <location>
        <begin position="12"/>
        <end position="134"/>
    </location>
</feature>
<keyword evidence="5" id="KW-0067">ATP-binding</keyword>
<dbReference type="AlphaFoldDB" id="A0A3P3DRI3"/>
<evidence type="ECO:0000259" key="9">
    <source>
        <dbReference type="PROSITE" id="PS50893"/>
    </source>
</evidence>
<accession>A0A3P3DRI3</accession>
<dbReference type="EMBL" id="RRAZ01000008">
    <property type="protein sequence ID" value="RRH76152.1"/>
    <property type="molecule type" value="Genomic_DNA"/>
</dbReference>
<evidence type="ECO:0000313" key="12">
    <source>
        <dbReference type="EMBL" id="RRH76152.1"/>
    </source>
</evidence>
<keyword evidence="7 8" id="KW-0472">Membrane</keyword>
<evidence type="ECO:0000256" key="4">
    <source>
        <dbReference type="ARBA" id="ARBA00022801"/>
    </source>
</evidence>
<dbReference type="PROSITE" id="PS50990">
    <property type="entry name" value="PEPTIDASE_C39"/>
    <property type="match status" value="1"/>
</dbReference>
<dbReference type="GO" id="GO:0005524">
    <property type="term" value="F:ATP binding"/>
    <property type="evidence" value="ECO:0007669"/>
    <property type="project" value="UniProtKB-KW"/>
</dbReference>
<comment type="subcellular location">
    <subcellularLocation>
        <location evidence="1">Cell membrane</location>
        <topology evidence="1">Multi-pass membrane protein</topology>
    </subcellularLocation>
</comment>
<comment type="caution">
    <text evidence="12">The sequence shown here is derived from an EMBL/GenBank/DDBJ whole genome shotgun (WGS) entry which is preliminary data.</text>
</comment>
<protein>
    <submittedName>
        <fullName evidence="12">Type I secretion system permease/ATPase</fullName>
    </submittedName>
</protein>
<evidence type="ECO:0000259" key="10">
    <source>
        <dbReference type="PROSITE" id="PS50929"/>
    </source>
</evidence>
<evidence type="ECO:0000256" key="5">
    <source>
        <dbReference type="ARBA" id="ARBA00022840"/>
    </source>
</evidence>
<evidence type="ECO:0000256" key="8">
    <source>
        <dbReference type="SAM" id="Phobius"/>
    </source>
</evidence>
<proteinExistence type="predicted"/>
<feature type="transmembrane region" description="Helical" evidence="8">
    <location>
        <begin position="399"/>
        <end position="423"/>
    </location>
</feature>
<keyword evidence="4" id="KW-0378">Hydrolase</keyword>
<dbReference type="Pfam" id="PF00005">
    <property type="entry name" value="ABC_tran"/>
    <property type="match status" value="1"/>
</dbReference>
<dbReference type="Proteomes" id="UP000282125">
    <property type="component" value="Unassembled WGS sequence"/>
</dbReference>
<keyword evidence="2 8" id="KW-0812">Transmembrane</keyword>
<dbReference type="CDD" id="cd18587">
    <property type="entry name" value="ABC_6TM_LapB_like"/>
    <property type="match status" value="1"/>
</dbReference>
<dbReference type="Gene3D" id="3.40.50.300">
    <property type="entry name" value="P-loop containing nucleotide triphosphate hydrolases"/>
    <property type="match status" value="1"/>
</dbReference>
<organism evidence="12 13">
    <name type="scientific">Falsigemmobacter faecalis</name>
    <dbReference type="NCBI Taxonomy" id="2488730"/>
    <lineage>
        <taxon>Bacteria</taxon>
        <taxon>Pseudomonadati</taxon>
        <taxon>Pseudomonadota</taxon>
        <taxon>Alphaproteobacteria</taxon>
        <taxon>Rhodobacterales</taxon>
        <taxon>Paracoccaceae</taxon>
        <taxon>Falsigemmobacter</taxon>
    </lineage>
</organism>
<dbReference type="PROSITE" id="PS50893">
    <property type="entry name" value="ABC_TRANSPORTER_2"/>
    <property type="match status" value="1"/>
</dbReference>
<dbReference type="Pfam" id="PF00664">
    <property type="entry name" value="ABC_membrane"/>
    <property type="match status" value="1"/>
</dbReference>
<dbReference type="GO" id="GO:0006508">
    <property type="term" value="P:proteolysis"/>
    <property type="evidence" value="ECO:0007669"/>
    <property type="project" value="InterPro"/>
</dbReference>
<dbReference type="Gene3D" id="3.90.70.10">
    <property type="entry name" value="Cysteine proteinases"/>
    <property type="match status" value="1"/>
</dbReference>
<evidence type="ECO:0000256" key="1">
    <source>
        <dbReference type="ARBA" id="ARBA00004651"/>
    </source>
</evidence>
<feature type="transmembrane region" description="Helical" evidence="8">
    <location>
        <begin position="203"/>
        <end position="223"/>
    </location>
</feature>
<dbReference type="PANTHER" id="PTHR43394">
    <property type="entry name" value="ATP-DEPENDENT PERMEASE MDL1, MITOCHONDRIAL"/>
    <property type="match status" value="1"/>
</dbReference>